<accession>A0AAQ0YUD6</accession>
<dbReference type="RefSeq" id="WP_046932276.1">
    <property type="nucleotide sequence ID" value="NZ_CP116309.1"/>
</dbReference>
<protein>
    <submittedName>
        <fullName evidence="3">Uncharacterized protein</fullName>
    </submittedName>
</protein>
<keyword evidence="1" id="KW-0472">Membrane</keyword>
<proteinExistence type="predicted"/>
<dbReference type="Proteomes" id="UP000035369">
    <property type="component" value="Unassembled WGS sequence"/>
</dbReference>
<keyword evidence="1" id="KW-1133">Transmembrane helix</keyword>
<evidence type="ECO:0000313" key="4">
    <source>
        <dbReference type="Proteomes" id="UP000035369"/>
    </source>
</evidence>
<sequence>MDKAGWQISTFIAGLALVGTTFGLVANKSALTQERNDRQPCPPPTVETHVITETQNLELPKDVMYWPDTVRCQGGRLLIKTEHGFESLTRQGSAMRCDQP</sequence>
<reference evidence="3 5" key="2">
    <citation type="submission" date="2018-02" db="EMBL/GenBank/DDBJ databases">
        <title>Characterization of Xanthomonas diversity in transplant houses and field plants.</title>
        <authorList>
            <person name="Abrahamian P."/>
            <person name="Timilsina S."/>
            <person name="Minsavage G.V."/>
            <person name="Goss E.M."/>
            <person name="Jones J.B."/>
            <person name="Vallad G.E."/>
        </authorList>
    </citation>
    <scope>NUCLEOTIDE SEQUENCE [LARGE SCALE GENOMIC DNA]</scope>
    <source>
        <strain evidence="3 5">GEV2132</strain>
    </source>
</reference>
<evidence type="ECO:0000313" key="3">
    <source>
        <dbReference type="EMBL" id="RXD50525.1"/>
    </source>
</evidence>
<evidence type="ECO:0000313" key="5">
    <source>
        <dbReference type="Proteomes" id="UP000289372"/>
    </source>
</evidence>
<organism evidence="3 5">
    <name type="scientific">Xanthomonas perforans</name>
    <dbReference type="NCBI Taxonomy" id="442694"/>
    <lineage>
        <taxon>Bacteria</taxon>
        <taxon>Pseudomonadati</taxon>
        <taxon>Pseudomonadota</taxon>
        <taxon>Gammaproteobacteria</taxon>
        <taxon>Lysobacterales</taxon>
        <taxon>Lysobacteraceae</taxon>
        <taxon>Xanthomonas</taxon>
    </lineage>
</organism>
<keyword evidence="4" id="KW-1185">Reference proteome</keyword>
<feature type="transmembrane region" description="Helical" evidence="1">
    <location>
        <begin position="6"/>
        <end position="26"/>
    </location>
</feature>
<name>A0AAQ0YUD6_XANPE</name>
<evidence type="ECO:0000256" key="1">
    <source>
        <dbReference type="SAM" id="Phobius"/>
    </source>
</evidence>
<keyword evidence="1" id="KW-0812">Transmembrane</keyword>
<dbReference type="EMBL" id="PUUL01000122">
    <property type="protein sequence ID" value="RXD50525.1"/>
    <property type="molecule type" value="Genomic_DNA"/>
</dbReference>
<dbReference type="EMBL" id="JZUY01000049">
    <property type="protein sequence ID" value="KLC02491.1"/>
    <property type="molecule type" value="Genomic_DNA"/>
</dbReference>
<evidence type="ECO:0000313" key="2">
    <source>
        <dbReference type="EMBL" id="KLC02491.1"/>
    </source>
</evidence>
<reference evidence="2 4" key="1">
    <citation type="submission" date="2015-02" db="EMBL/GenBank/DDBJ databases">
        <title>Whole genome sequencing of multiple isolates of three species of pepper and tomato-infecting xanthomonads reveals genetic diversity in field strains and pinpoints effectors responsible for host specificity.</title>
        <authorList>
            <person name="Schwartz A."/>
            <person name="Dahlbeck D."/>
            <person name="Staskawicz B."/>
            <person name="Bart R."/>
            <person name="Potnis N."/>
            <person name="Minsavage G."/>
            <person name="Timilsina S."/>
            <person name="Goss E."/>
            <person name="Jones J."/>
            <person name="Vallad G."/>
            <person name="Barak J."/>
            <person name="Miller S."/>
            <person name="Ritchie D."/>
            <person name="Martins J.Jr."/>
            <person name="Patane J.S."/>
            <person name="Setubal J.C."/>
        </authorList>
    </citation>
    <scope>NUCLEOTIDE SEQUENCE [LARGE SCALE GENOMIC DNA]</scope>
    <source>
        <strain evidence="2 4">Xp3-15</strain>
    </source>
</reference>
<dbReference type="Proteomes" id="UP000289372">
    <property type="component" value="Unassembled WGS sequence"/>
</dbReference>
<comment type="caution">
    <text evidence="3">The sequence shown here is derived from an EMBL/GenBank/DDBJ whole genome shotgun (WGS) entry which is preliminary data.</text>
</comment>
<dbReference type="AlphaFoldDB" id="A0AAQ0YUD6"/>
<gene>
    <name evidence="3" type="ORF">DB769_18855</name>
    <name evidence="2" type="ORF">XP315_19760</name>
</gene>